<evidence type="ECO:0000256" key="1">
    <source>
        <dbReference type="SAM" id="MobiDB-lite"/>
    </source>
</evidence>
<evidence type="ECO:0000313" key="2">
    <source>
        <dbReference type="EMBL" id="RFU42658.1"/>
    </source>
</evidence>
<feature type="region of interest" description="Disordered" evidence="1">
    <location>
        <begin position="1"/>
        <end position="65"/>
    </location>
</feature>
<comment type="caution">
    <text evidence="2">The sequence shown here is derived from an EMBL/GenBank/DDBJ whole genome shotgun (WGS) entry which is preliminary data.</text>
</comment>
<dbReference type="AlphaFoldDB" id="A0A372JTH2"/>
<proteinExistence type="predicted"/>
<organism evidence="2 3">
    <name type="scientific">Actinomadura logoneensis</name>
    <dbReference type="NCBI Taxonomy" id="2293572"/>
    <lineage>
        <taxon>Bacteria</taxon>
        <taxon>Bacillati</taxon>
        <taxon>Actinomycetota</taxon>
        <taxon>Actinomycetes</taxon>
        <taxon>Streptosporangiales</taxon>
        <taxon>Thermomonosporaceae</taxon>
        <taxon>Actinomadura</taxon>
    </lineage>
</organism>
<name>A0A372JTH2_9ACTN</name>
<dbReference type="Proteomes" id="UP000261811">
    <property type="component" value="Unassembled WGS sequence"/>
</dbReference>
<keyword evidence="3" id="KW-1185">Reference proteome</keyword>
<accession>A0A372JTH2</accession>
<protein>
    <submittedName>
        <fullName evidence="2">Uncharacterized protein</fullName>
    </submittedName>
</protein>
<evidence type="ECO:0000313" key="3">
    <source>
        <dbReference type="Proteomes" id="UP000261811"/>
    </source>
</evidence>
<feature type="non-terminal residue" evidence="2">
    <location>
        <position position="1"/>
    </location>
</feature>
<reference evidence="2 3" key="1">
    <citation type="submission" date="2018-08" db="EMBL/GenBank/DDBJ databases">
        <title>Actinomadura jelena sp. nov., a novel Actinomycete isolated from soil in Chad.</title>
        <authorList>
            <person name="Shi L."/>
        </authorList>
    </citation>
    <scope>NUCLEOTIDE SEQUENCE [LARGE SCALE GENOMIC DNA]</scope>
    <source>
        <strain evidence="2 3">NEAU-G17</strain>
    </source>
</reference>
<sequence>WGPLGPLALGTAAPAPSPAAAPAPVYAGGPAYGAGQPGYGYGAPGDVPVAGPSHPGVPQPAVPVGDAAVTVPDLPVLDAQGRPAPGRHRRP</sequence>
<feature type="compositionally biased region" description="Gly residues" evidence="1">
    <location>
        <begin position="30"/>
        <end position="43"/>
    </location>
</feature>
<dbReference type="EMBL" id="QURH01000107">
    <property type="protein sequence ID" value="RFU42658.1"/>
    <property type="molecule type" value="Genomic_DNA"/>
</dbReference>
<gene>
    <name evidence="2" type="ORF">DZF91_05410</name>
</gene>
<feature type="compositionally biased region" description="Low complexity" evidence="1">
    <location>
        <begin position="1"/>
        <end position="14"/>
    </location>
</feature>